<accession>A0A517Z0T9</accession>
<dbReference type="Gene3D" id="3.40.50.2000">
    <property type="entry name" value="Glycogen Phosphorylase B"/>
    <property type="match status" value="2"/>
</dbReference>
<dbReference type="EMBL" id="CP036275">
    <property type="protein sequence ID" value="QDU36094.1"/>
    <property type="molecule type" value="Genomic_DNA"/>
</dbReference>
<dbReference type="PANTHER" id="PTHR12526:SF600">
    <property type="entry name" value="GLYCOSYL TRANSFERASE GROUP 1"/>
    <property type="match status" value="1"/>
</dbReference>
<proteinExistence type="predicted"/>
<evidence type="ECO:0000313" key="4">
    <source>
        <dbReference type="Proteomes" id="UP000320496"/>
    </source>
</evidence>
<dbReference type="AlphaFoldDB" id="A0A517Z0T9"/>
<name>A0A517Z0T9_9PLAN</name>
<dbReference type="InterPro" id="IPR028098">
    <property type="entry name" value="Glyco_trans_4-like_N"/>
</dbReference>
<keyword evidence="3" id="KW-0808">Transferase</keyword>
<feature type="domain" description="Glycosyltransferase subfamily 4-like N-terminal" evidence="2">
    <location>
        <begin position="24"/>
        <end position="237"/>
    </location>
</feature>
<dbReference type="RefSeq" id="WP_145366796.1">
    <property type="nucleotide sequence ID" value="NZ_CP036275.1"/>
</dbReference>
<sequence length="461" mass="50425">MTKSQTILFITPNFPPVVSAGVHRTVRFVRYLPEYGWQPVVLAFDPGTTSDTASALDIPADLAVHRVARKGQAPRPASQPKGTRSAAAASSELVRKPNGVLRTLKDVARNTLDLLTETPDKHVDWNAPALSEARRMVDQYQPQAIYTSGPPHSVHLIGRKLKLQTGLPWIADFRDPWARRPWGDKPANPWGQRLYPWYERRCISAADCVILNTERMAADFRSHYPNLPSEKFLCIPNACDPALADRIDGLLSGSQPLASDGTITLCHAGSLYRQRDPRPLIEALTEAPSVRFEQTGSCAEQFDVAGFAARHGVSERVQVSPPVPHAEILERMAAADVQVLLQPGTDLQIPGKLFEMILFRKPILALCDEGETADLVRKYRLGVVASPTDPAAIAAAIKELSAPGADNADQPGWDQARDDFDARKLTGTLAEIIDGVTAGRQARNTQTMTTPLTDTSVEQVC</sequence>
<protein>
    <submittedName>
        <fullName evidence="3">Putative glycosyl transferase</fullName>
    </submittedName>
</protein>
<dbReference type="Proteomes" id="UP000320496">
    <property type="component" value="Chromosome"/>
</dbReference>
<evidence type="ECO:0000256" key="1">
    <source>
        <dbReference type="SAM" id="MobiDB-lite"/>
    </source>
</evidence>
<organism evidence="3 4">
    <name type="scientific">Maioricimonas rarisocia</name>
    <dbReference type="NCBI Taxonomy" id="2528026"/>
    <lineage>
        <taxon>Bacteria</taxon>
        <taxon>Pseudomonadati</taxon>
        <taxon>Planctomycetota</taxon>
        <taxon>Planctomycetia</taxon>
        <taxon>Planctomycetales</taxon>
        <taxon>Planctomycetaceae</taxon>
        <taxon>Maioricimonas</taxon>
    </lineage>
</organism>
<gene>
    <name evidence="3" type="ORF">Mal4_03770</name>
</gene>
<dbReference type="Pfam" id="PF13579">
    <property type="entry name" value="Glyco_trans_4_4"/>
    <property type="match status" value="1"/>
</dbReference>
<dbReference type="SUPFAM" id="SSF53756">
    <property type="entry name" value="UDP-Glycosyltransferase/glycogen phosphorylase"/>
    <property type="match status" value="1"/>
</dbReference>
<feature type="region of interest" description="Disordered" evidence="1">
    <location>
        <begin position="69"/>
        <end position="92"/>
    </location>
</feature>
<evidence type="ECO:0000313" key="3">
    <source>
        <dbReference type="EMBL" id="QDU36094.1"/>
    </source>
</evidence>
<dbReference type="GO" id="GO:0016757">
    <property type="term" value="F:glycosyltransferase activity"/>
    <property type="evidence" value="ECO:0007669"/>
    <property type="project" value="TreeGrafter"/>
</dbReference>
<reference evidence="3 4" key="1">
    <citation type="submission" date="2019-02" db="EMBL/GenBank/DDBJ databases">
        <title>Deep-cultivation of Planctomycetes and their phenomic and genomic characterization uncovers novel biology.</title>
        <authorList>
            <person name="Wiegand S."/>
            <person name="Jogler M."/>
            <person name="Boedeker C."/>
            <person name="Pinto D."/>
            <person name="Vollmers J."/>
            <person name="Rivas-Marin E."/>
            <person name="Kohn T."/>
            <person name="Peeters S.H."/>
            <person name="Heuer A."/>
            <person name="Rast P."/>
            <person name="Oberbeckmann S."/>
            <person name="Bunk B."/>
            <person name="Jeske O."/>
            <person name="Meyerdierks A."/>
            <person name="Storesund J.E."/>
            <person name="Kallscheuer N."/>
            <person name="Luecker S."/>
            <person name="Lage O.M."/>
            <person name="Pohl T."/>
            <person name="Merkel B.J."/>
            <person name="Hornburger P."/>
            <person name="Mueller R.-W."/>
            <person name="Bruemmer F."/>
            <person name="Labrenz M."/>
            <person name="Spormann A.M."/>
            <person name="Op den Camp H."/>
            <person name="Overmann J."/>
            <person name="Amann R."/>
            <person name="Jetten M.S.M."/>
            <person name="Mascher T."/>
            <person name="Medema M.H."/>
            <person name="Devos D.P."/>
            <person name="Kaster A.-K."/>
            <person name="Ovreas L."/>
            <person name="Rohde M."/>
            <person name="Galperin M.Y."/>
            <person name="Jogler C."/>
        </authorList>
    </citation>
    <scope>NUCLEOTIDE SEQUENCE [LARGE SCALE GENOMIC DNA]</scope>
    <source>
        <strain evidence="3 4">Mal4</strain>
    </source>
</reference>
<evidence type="ECO:0000259" key="2">
    <source>
        <dbReference type="Pfam" id="PF13579"/>
    </source>
</evidence>
<dbReference type="PANTHER" id="PTHR12526">
    <property type="entry name" value="GLYCOSYLTRANSFERASE"/>
    <property type="match status" value="1"/>
</dbReference>
<dbReference type="KEGG" id="mri:Mal4_03770"/>
<dbReference type="CDD" id="cd03794">
    <property type="entry name" value="GT4_WbuB-like"/>
    <property type="match status" value="1"/>
</dbReference>
<keyword evidence="4" id="KW-1185">Reference proteome</keyword>
<dbReference type="OrthoDB" id="9794575at2"/>